<dbReference type="EMBL" id="LR999455">
    <property type="protein sequence ID" value="CAE6079224.1"/>
    <property type="molecule type" value="Genomic_DNA"/>
</dbReference>
<dbReference type="AlphaFoldDB" id="A0A8S2APV6"/>
<sequence length="237" mass="26188">MSNEQEKATFNGGGEGTIQPNEQATGQSSGSVPTAIVLQNEATKKEKSGFVTHDANMAEYKRKGKGKVVHNNKGPATPNKGGNKIAPQPSTSFKKQGEQGEFKKSAMKCTFCHKKGHKAAECHSKARAAKSQTNQANLTEGDLCAVVTEANVVMTNESPMEWWYDTGATTHICINRDMFSTYQKCKSCENLMMGNVSHSKIEGTGKDSDEQAWFCHQPRVRPADPEEEWCLYWQRFC</sequence>
<evidence type="ECO:0000256" key="1">
    <source>
        <dbReference type="SAM" id="MobiDB-lite"/>
    </source>
</evidence>
<gene>
    <name evidence="3" type="ORF">AARE701A_LOCUS13981</name>
</gene>
<protein>
    <recommendedName>
        <fullName evidence="2">Retrovirus-related Pol polyprotein from transposon TNT 1-94-like beta-barrel domain-containing protein</fullName>
    </recommendedName>
</protein>
<organism evidence="3 4">
    <name type="scientific">Arabidopsis arenosa</name>
    <name type="common">Sand rock-cress</name>
    <name type="synonym">Cardaminopsis arenosa</name>
    <dbReference type="NCBI Taxonomy" id="38785"/>
    <lineage>
        <taxon>Eukaryota</taxon>
        <taxon>Viridiplantae</taxon>
        <taxon>Streptophyta</taxon>
        <taxon>Embryophyta</taxon>
        <taxon>Tracheophyta</taxon>
        <taxon>Spermatophyta</taxon>
        <taxon>Magnoliopsida</taxon>
        <taxon>eudicotyledons</taxon>
        <taxon>Gunneridae</taxon>
        <taxon>Pentapetalae</taxon>
        <taxon>rosids</taxon>
        <taxon>malvids</taxon>
        <taxon>Brassicales</taxon>
        <taxon>Brassicaceae</taxon>
        <taxon>Camelineae</taxon>
        <taxon>Arabidopsis</taxon>
    </lineage>
</organism>
<dbReference type="InterPro" id="IPR054722">
    <property type="entry name" value="PolX-like_BBD"/>
</dbReference>
<dbReference type="SUPFAM" id="SSF57756">
    <property type="entry name" value="Retrovirus zinc finger-like domains"/>
    <property type="match status" value="1"/>
</dbReference>
<evidence type="ECO:0000259" key="2">
    <source>
        <dbReference type="Pfam" id="PF22936"/>
    </source>
</evidence>
<feature type="domain" description="Retrovirus-related Pol polyprotein from transposon TNT 1-94-like beta-barrel" evidence="2">
    <location>
        <begin position="162"/>
        <end position="206"/>
    </location>
</feature>
<dbReference type="PANTHER" id="PTHR47592:SF24">
    <property type="entry name" value="BNACNNG30200D PROTEIN"/>
    <property type="match status" value="1"/>
</dbReference>
<keyword evidence="4" id="KW-1185">Reference proteome</keyword>
<dbReference type="GO" id="GO:0008270">
    <property type="term" value="F:zinc ion binding"/>
    <property type="evidence" value="ECO:0007669"/>
    <property type="project" value="InterPro"/>
</dbReference>
<dbReference type="GO" id="GO:0003676">
    <property type="term" value="F:nucleic acid binding"/>
    <property type="evidence" value="ECO:0007669"/>
    <property type="project" value="InterPro"/>
</dbReference>
<dbReference type="Pfam" id="PF22936">
    <property type="entry name" value="Pol_BBD"/>
    <property type="match status" value="1"/>
</dbReference>
<evidence type="ECO:0000313" key="4">
    <source>
        <dbReference type="Proteomes" id="UP000682877"/>
    </source>
</evidence>
<dbReference type="InterPro" id="IPR036875">
    <property type="entry name" value="Znf_CCHC_sf"/>
</dbReference>
<feature type="region of interest" description="Disordered" evidence="1">
    <location>
        <begin position="61"/>
        <end position="95"/>
    </location>
</feature>
<reference evidence="3" key="1">
    <citation type="submission" date="2021-01" db="EMBL/GenBank/DDBJ databases">
        <authorList>
            <person name="Bezrukov I."/>
        </authorList>
    </citation>
    <scope>NUCLEOTIDE SEQUENCE</scope>
</reference>
<feature type="region of interest" description="Disordered" evidence="1">
    <location>
        <begin position="1"/>
        <end position="35"/>
    </location>
</feature>
<proteinExistence type="predicted"/>
<accession>A0A8S2APV6</accession>
<dbReference type="PANTHER" id="PTHR47592">
    <property type="entry name" value="PBF68 PROTEIN"/>
    <property type="match status" value="1"/>
</dbReference>
<name>A0A8S2APV6_ARAAE</name>
<feature type="compositionally biased region" description="Polar residues" evidence="1">
    <location>
        <begin position="18"/>
        <end position="32"/>
    </location>
</feature>
<dbReference type="Proteomes" id="UP000682877">
    <property type="component" value="Chromosome 5"/>
</dbReference>
<evidence type="ECO:0000313" key="3">
    <source>
        <dbReference type="EMBL" id="CAE6079224.1"/>
    </source>
</evidence>